<protein>
    <submittedName>
        <fullName evidence="2">Uncharacterized protein</fullName>
    </submittedName>
</protein>
<feature type="region of interest" description="Disordered" evidence="1">
    <location>
        <begin position="74"/>
        <end position="100"/>
    </location>
</feature>
<gene>
    <name evidence="2" type="ORF">PanWU01x14_103440</name>
</gene>
<sequence>SACFGKRDYGVIVRLRAEICTETEPFVERSVGPIPEPRTVRRVTRIARDPAIGMWQETGMGEIVVANPPVGPGVTVASPREARRAGSIPPGDPPASERGAADSVLFVCTTRRRPTGAFARALEAAAFPLGEEVPTDGPASEPTENRRRV</sequence>
<organism evidence="2 3">
    <name type="scientific">Parasponia andersonii</name>
    <name type="common">Sponia andersonii</name>
    <dbReference type="NCBI Taxonomy" id="3476"/>
    <lineage>
        <taxon>Eukaryota</taxon>
        <taxon>Viridiplantae</taxon>
        <taxon>Streptophyta</taxon>
        <taxon>Embryophyta</taxon>
        <taxon>Tracheophyta</taxon>
        <taxon>Spermatophyta</taxon>
        <taxon>Magnoliopsida</taxon>
        <taxon>eudicotyledons</taxon>
        <taxon>Gunneridae</taxon>
        <taxon>Pentapetalae</taxon>
        <taxon>rosids</taxon>
        <taxon>fabids</taxon>
        <taxon>Rosales</taxon>
        <taxon>Cannabaceae</taxon>
        <taxon>Parasponia</taxon>
    </lineage>
</organism>
<dbReference type="Proteomes" id="UP000237105">
    <property type="component" value="Unassembled WGS sequence"/>
</dbReference>
<evidence type="ECO:0000313" key="3">
    <source>
        <dbReference type="Proteomes" id="UP000237105"/>
    </source>
</evidence>
<dbReference type="EMBL" id="JXTB01000072">
    <property type="protein sequence ID" value="PON67363.1"/>
    <property type="molecule type" value="Genomic_DNA"/>
</dbReference>
<keyword evidence="3" id="KW-1185">Reference proteome</keyword>
<feature type="non-terminal residue" evidence="2">
    <location>
        <position position="1"/>
    </location>
</feature>
<comment type="caution">
    <text evidence="2">The sequence shown here is derived from an EMBL/GenBank/DDBJ whole genome shotgun (WGS) entry which is preliminary data.</text>
</comment>
<feature type="region of interest" description="Disordered" evidence="1">
    <location>
        <begin position="127"/>
        <end position="149"/>
    </location>
</feature>
<evidence type="ECO:0000313" key="2">
    <source>
        <dbReference type="EMBL" id="PON67363.1"/>
    </source>
</evidence>
<reference evidence="3" key="1">
    <citation type="submission" date="2016-06" db="EMBL/GenBank/DDBJ databases">
        <title>Parallel loss of symbiosis genes in relatives of nitrogen-fixing non-legume Parasponia.</title>
        <authorList>
            <person name="Van Velzen R."/>
            <person name="Holmer R."/>
            <person name="Bu F."/>
            <person name="Rutten L."/>
            <person name="Van Zeijl A."/>
            <person name="Liu W."/>
            <person name="Santuari L."/>
            <person name="Cao Q."/>
            <person name="Sharma T."/>
            <person name="Shen D."/>
            <person name="Roswanjaya Y."/>
            <person name="Wardhani T."/>
            <person name="Kalhor M.S."/>
            <person name="Jansen J."/>
            <person name="Van den Hoogen J."/>
            <person name="Gungor B."/>
            <person name="Hartog M."/>
            <person name="Hontelez J."/>
            <person name="Verver J."/>
            <person name="Yang W.-C."/>
            <person name="Schijlen E."/>
            <person name="Repin R."/>
            <person name="Schilthuizen M."/>
            <person name="Schranz E."/>
            <person name="Heidstra R."/>
            <person name="Miyata K."/>
            <person name="Fedorova E."/>
            <person name="Kohlen W."/>
            <person name="Bisseling T."/>
            <person name="Smit S."/>
            <person name="Geurts R."/>
        </authorList>
    </citation>
    <scope>NUCLEOTIDE SEQUENCE [LARGE SCALE GENOMIC DNA]</scope>
    <source>
        <strain evidence="3">cv. WU1-14</strain>
    </source>
</reference>
<evidence type="ECO:0000256" key="1">
    <source>
        <dbReference type="SAM" id="MobiDB-lite"/>
    </source>
</evidence>
<accession>A0A2P5D251</accession>
<dbReference type="AlphaFoldDB" id="A0A2P5D251"/>
<name>A0A2P5D251_PARAD</name>
<proteinExistence type="predicted"/>